<dbReference type="InterPro" id="IPR044066">
    <property type="entry name" value="TRIAD_supradom"/>
</dbReference>
<keyword evidence="10 13" id="KW-0863">Zinc-finger</keyword>
<dbReference type="PROSITE" id="PS00518">
    <property type="entry name" value="ZF_RING_1"/>
    <property type="match status" value="1"/>
</dbReference>
<dbReference type="Gene3D" id="2.20.25.20">
    <property type="match status" value="1"/>
</dbReference>
<evidence type="ECO:0000256" key="14">
    <source>
        <dbReference type="SAM" id="MobiDB-lite"/>
    </source>
</evidence>
<comment type="function">
    <text evidence="3">Might act as an E3 ubiquitin-protein ligase, or as part of E3 complex, which accepts ubiquitin from specific E2 ubiquitin-conjugating enzymes and then transfers it to substrates.</text>
</comment>
<comment type="cofactor">
    <cofactor evidence="2">
        <name>Zn(2+)</name>
        <dbReference type="ChEBI" id="CHEBI:29105"/>
    </cofactor>
</comment>
<evidence type="ECO:0000256" key="13">
    <source>
        <dbReference type="PROSITE-ProRule" id="PRU00175"/>
    </source>
</evidence>
<dbReference type="PROSITE" id="PS50089">
    <property type="entry name" value="ZF_RING_2"/>
    <property type="match status" value="1"/>
</dbReference>
<protein>
    <recommendedName>
        <fullName evidence="6">RBR-type E3 ubiquitin transferase</fullName>
        <ecNumber evidence="6">2.3.2.31</ecNumber>
    </recommendedName>
</protein>
<dbReference type="AlphaFoldDB" id="A0A9Q0G4M7"/>
<evidence type="ECO:0000256" key="10">
    <source>
        <dbReference type="ARBA" id="ARBA00022771"/>
    </source>
</evidence>
<dbReference type="PANTHER" id="PTHR11685">
    <property type="entry name" value="RBR FAMILY RING FINGER AND IBR DOMAIN-CONTAINING"/>
    <property type="match status" value="1"/>
</dbReference>
<evidence type="ECO:0000256" key="3">
    <source>
        <dbReference type="ARBA" id="ARBA00003976"/>
    </source>
</evidence>
<comment type="pathway">
    <text evidence="4">Protein modification; protein ubiquitination.</text>
</comment>
<evidence type="ECO:0000313" key="18">
    <source>
        <dbReference type="Proteomes" id="UP001141552"/>
    </source>
</evidence>
<dbReference type="Proteomes" id="UP001141552">
    <property type="component" value="Unassembled WGS sequence"/>
</dbReference>
<keyword evidence="9" id="KW-0677">Repeat</keyword>
<dbReference type="GO" id="GO:0008270">
    <property type="term" value="F:zinc ion binding"/>
    <property type="evidence" value="ECO:0007669"/>
    <property type="project" value="UniProtKB-KW"/>
</dbReference>
<feature type="domain" description="RING-type" evidence="15">
    <location>
        <begin position="156"/>
        <end position="202"/>
    </location>
</feature>
<name>A0A9Q0G4M7_9ROSI</name>
<evidence type="ECO:0000256" key="6">
    <source>
        <dbReference type="ARBA" id="ARBA00012251"/>
    </source>
</evidence>
<proteinExistence type="inferred from homology"/>
<keyword evidence="7" id="KW-0808">Transferase</keyword>
<feature type="region of interest" description="Disordered" evidence="14">
    <location>
        <begin position="52"/>
        <end position="73"/>
    </location>
</feature>
<dbReference type="InterPro" id="IPR001841">
    <property type="entry name" value="Znf_RING"/>
</dbReference>
<evidence type="ECO:0000256" key="7">
    <source>
        <dbReference type="ARBA" id="ARBA00022679"/>
    </source>
</evidence>
<keyword evidence="18" id="KW-1185">Reference proteome</keyword>
<evidence type="ECO:0000259" key="15">
    <source>
        <dbReference type="PROSITE" id="PS50089"/>
    </source>
</evidence>
<dbReference type="CDD" id="cd22584">
    <property type="entry name" value="Rcat_RBR_unk"/>
    <property type="match status" value="1"/>
</dbReference>
<dbReference type="OrthoDB" id="10009520at2759"/>
<evidence type="ECO:0000256" key="12">
    <source>
        <dbReference type="ARBA" id="ARBA00022833"/>
    </source>
</evidence>
<comment type="similarity">
    <text evidence="5">Belongs to the RBR family. Ariadne subfamily.</text>
</comment>
<evidence type="ECO:0000259" key="16">
    <source>
        <dbReference type="PROSITE" id="PS51873"/>
    </source>
</evidence>
<evidence type="ECO:0000256" key="1">
    <source>
        <dbReference type="ARBA" id="ARBA00001798"/>
    </source>
</evidence>
<dbReference type="FunFam" id="3.30.40.10:FF:000230">
    <property type="entry name" value="RBR-type E3 ubiquitin transferase"/>
    <property type="match status" value="1"/>
</dbReference>
<dbReference type="PROSITE" id="PS51873">
    <property type="entry name" value="TRIAD"/>
    <property type="match status" value="1"/>
</dbReference>
<reference evidence="17" key="1">
    <citation type="submission" date="2022-02" db="EMBL/GenBank/DDBJ databases">
        <authorList>
            <person name="Henning P.M."/>
            <person name="McCubbin A.G."/>
            <person name="Shore J.S."/>
        </authorList>
    </citation>
    <scope>NUCLEOTIDE SEQUENCE</scope>
    <source>
        <strain evidence="17">F60SS</strain>
        <tissue evidence="17">Leaves</tissue>
    </source>
</reference>
<accession>A0A9Q0G4M7</accession>
<dbReference type="Gene3D" id="3.30.40.10">
    <property type="entry name" value="Zinc/RING finger domain, C3HC4 (zinc finger)"/>
    <property type="match status" value="1"/>
</dbReference>
<organism evidence="17 18">
    <name type="scientific">Turnera subulata</name>
    <dbReference type="NCBI Taxonomy" id="218843"/>
    <lineage>
        <taxon>Eukaryota</taxon>
        <taxon>Viridiplantae</taxon>
        <taxon>Streptophyta</taxon>
        <taxon>Embryophyta</taxon>
        <taxon>Tracheophyta</taxon>
        <taxon>Spermatophyta</taxon>
        <taxon>Magnoliopsida</taxon>
        <taxon>eudicotyledons</taxon>
        <taxon>Gunneridae</taxon>
        <taxon>Pentapetalae</taxon>
        <taxon>rosids</taxon>
        <taxon>fabids</taxon>
        <taxon>Malpighiales</taxon>
        <taxon>Passifloraceae</taxon>
        <taxon>Turnera</taxon>
    </lineage>
</organism>
<sequence>MESDAIRLFTVRRKEDTLKQALQITLRRKRSALVRRELEEEKMRVMPNLKKRKLDTPKPAGHNMTILPNPEKEAETTQIIHLDGDDDDDDDGAGAGGSLSAKLGFTKENPILVDDVQYTFFDDDDDDVHILNFRPQNITFGKRPSGNNSMISTSVCEICAETRTSNEFFSIKGCSHAYCTHCVAQYIESRLQENIIKIRCPVSDCKKGWLDPVNCREILPGEVFDRWGNALCEAAVPRSKKFYCPYKDCSAMLIKEGRRVSKECECPNCKRSFCVKCKVAWHSGMKCDAFQKLNEEQDENERGMEDIMLAKLAGDKRWKRCPVCRVYVEKTEGCNHMKCRCKTSFCYRCGCALKSGRCPKCEVPT</sequence>
<dbReference type="Pfam" id="PF01485">
    <property type="entry name" value="IBR"/>
    <property type="match status" value="2"/>
</dbReference>
<gene>
    <name evidence="17" type="ORF">Tsubulata_046560</name>
</gene>
<dbReference type="InterPro" id="IPR031127">
    <property type="entry name" value="E3_UB_ligase_RBR"/>
</dbReference>
<keyword evidence="11" id="KW-0833">Ubl conjugation pathway</keyword>
<dbReference type="SMART" id="SM00647">
    <property type="entry name" value="IBR"/>
    <property type="match status" value="2"/>
</dbReference>
<evidence type="ECO:0000256" key="4">
    <source>
        <dbReference type="ARBA" id="ARBA00004906"/>
    </source>
</evidence>
<dbReference type="EC" id="2.3.2.31" evidence="6"/>
<feature type="domain" description="RING-type" evidence="16">
    <location>
        <begin position="152"/>
        <end position="365"/>
    </location>
</feature>
<dbReference type="GO" id="GO:0061630">
    <property type="term" value="F:ubiquitin protein ligase activity"/>
    <property type="evidence" value="ECO:0007669"/>
    <property type="project" value="UniProtKB-EC"/>
</dbReference>
<evidence type="ECO:0000256" key="9">
    <source>
        <dbReference type="ARBA" id="ARBA00022737"/>
    </source>
</evidence>
<evidence type="ECO:0000313" key="17">
    <source>
        <dbReference type="EMBL" id="KAJ4842244.1"/>
    </source>
</evidence>
<dbReference type="SUPFAM" id="SSF57850">
    <property type="entry name" value="RING/U-box"/>
    <property type="match status" value="3"/>
</dbReference>
<dbReference type="InterPro" id="IPR017907">
    <property type="entry name" value="Znf_RING_CS"/>
</dbReference>
<dbReference type="InterPro" id="IPR013083">
    <property type="entry name" value="Znf_RING/FYVE/PHD"/>
</dbReference>
<dbReference type="Gene3D" id="1.20.120.1750">
    <property type="match status" value="1"/>
</dbReference>
<evidence type="ECO:0000256" key="11">
    <source>
        <dbReference type="ARBA" id="ARBA00022786"/>
    </source>
</evidence>
<keyword evidence="12" id="KW-0862">Zinc</keyword>
<dbReference type="GO" id="GO:0016567">
    <property type="term" value="P:protein ubiquitination"/>
    <property type="evidence" value="ECO:0007669"/>
    <property type="project" value="InterPro"/>
</dbReference>
<keyword evidence="8" id="KW-0479">Metal-binding</keyword>
<evidence type="ECO:0000256" key="5">
    <source>
        <dbReference type="ARBA" id="ARBA00005884"/>
    </source>
</evidence>
<dbReference type="CDD" id="cd22582">
    <property type="entry name" value="BRcat_RBR_unk"/>
    <property type="match status" value="1"/>
</dbReference>
<reference evidence="17" key="2">
    <citation type="journal article" date="2023" name="Plants (Basel)">
        <title>Annotation of the Turnera subulata (Passifloraceae) Draft Genome Reveals the S-Locus Evolved after the Divergence of Turneroideae from Passifloroideae in a Stepwise Manner.</title>
        <authorList>
            <person name="Henning P.M."/>
            <person name="Roalson E.H."/>
            <person name="Mir W."/>
            <person name="McCubbin A.G."/>
            <person name="Shore J.S."/>
        </authorList>
    </citation>
    <scope>NUCLEOTIDE SEQUENCE</scope>
    <source>
        <strain evidence="17">F60SS</strain>
    </source>
</reference>
<evidence type="ECO:0000256" key="2">
    <source>
        <dbReference type="ARBA" id="ARBA00001947"/>
    </source>
</evidence>
<comment type="catalytic activity">
    <reaction evidence="1">
        <text>[E2 ubiquitin-conjugating enzyme]-S-ubiquitinyl-L-cysteine + [acceptor protein]-L-lysine = [E2 ubiquitin-conjugating enzyme]-L-cysteine + [acceptor protein]-N(6)-ubiquitinyl-L-lysine.</text>
        <dbReference type="EC" id="2.3.2.31"/>
    </reaction>
</comment>
<dbReference type="EMBL" id="JAKUCV010002542">
    <property type="protein sequence ID" value="KAJ4842244.1"/>
    <property type="molecule type" value="Genomic_DNA"/>
</dbReference>
<evidence type="ECO:0000256" key="8">
    <source>
        <dbReference type="ARBA" id="ARBA00022723"/>
    </source>
</evidence>
<comment type="caution">
    <text evidence="17">The sequence shown here is derived from an EMBL/GenBank/DDBJ whole genome shotgun (WGS) entry which is preliminary data.</text>
</comment>
<dbReference type="InterPro" id="IPR002867">
    <property type="entry name" value="IBR_dom"/>
</dbReference>